<reference evidence="2 3" key="1">
    <citation type="submission" date="2019-03" db="EMBL/GenBank/DDBJ databases">
        <title>First draft genome of Liparis tanakae, snailfish: a comprehensive survey of snailfish specific genes.</title>
        <authorList>
            <person name="Kim W."/>
            <person name="Song I."/>
            <person name="Jeong J.-H."/>
            <person name="Kim D."/>
            <person name="Kim S."/>
            <person name="Ryu S."/>
            <person name="Song J.Y."/>
            <person name="Lee S.K."/>
        </authorList>
    </citation>
    <scope>NUCLEOTIDE SEQUENCE [LARGE SCALE GENOMIC DNA]</scope>
    <source>
        <tissue evidence="2">Muscle</tissue>
    </source>
</reference>
<sequence>MESCCSRAAAGRPAARLTGKSTRKKYRRAA</sequence>
<protein>
    <submittedName>
        <fullName evidence="2">Uncharacterized protein</fullName>
    </submittedName>
</protein>
<accession>A0A4Z2EED7</accession>
<evidence type="ECO:0000313" key="2">
    <source>
        <dbReference type="EMBL" id="TNN27115.1"/>
    </source>
</evidence>
<feature type="compositionally biased region" description="Basic residues" evidence="1">
    <location>
        <begin position="21"/>
        <end position="30"/>
    </location>
</feature>
<organism evidence="2 3">
    <name type="scientific">Liparis tanakae</name>
    <name type="common">Tanaka's snailfish</name>
    <dbReference type="NCBI Taxonomy" id="230148"/>
    <lineage>
        <taxon>Eukaryota</taxon>
        <taxon>Metazoa</taxon>
        <taxon>Chordata</taxon>
        <taxon>Craniata</taxon>
        <taxon>Vertebrata</taxon>
        <taxon>Euteleostomi</taxon>
        <taxon>Actinopterygii</taxon>
        <taxon>Neopterygii</taxon>
        <taxon>Teleostei</taxon>
        <taxon>Neoteleostei</taxon>
        <taxon>Acanthomorphata</taxon>
        <taxon>Eupercaria</taxon>
        <taxon>Perciformes</taxon>
        <taxon>Cottioidei</taxon>
        <taxon>Cottales</taxon>
        <taxon>Liparidae</taxon>
        <taxon>Liparis</taxon>
    </lineage>
</organism>
<comment type="caution">
    <text evidence="2">The sequence shown here is derived from an EMBL/GenBank/DDBJ whole genome shotgun (WGS) entry which is preliminary data.</text>
</comment>
<evidence type="ECO:0000256" key="1">
    <source>
        <dbReference type="SAM" id="MobiDB-lite"/>
    </source>
</evidence>
<dbReference type="AlphaFoldDB" id="A0A4Z2EED7"/>
<feature type="region of interest" description="Disordered" evidence="1">
    <location>
        <begin position="1"/>
        <end position="30"/>
    </location>
</feature>
<keyword evidence="3" id="KW-1185">Reference proteome</keyword>
<name>A0A4Z2EED7_9TELE</name>
<dbReference type="EMBL" id="SRLO01008860">
    <property type="protein sequence ID" value="TNN27115.1"/>
    <property type="molecule type" value="Genomic_DNA"/>
</dbReference>
<proteinExistence type="predicted"/>
<dbReference type="Proteomes" id="UP000314294">
    <property type="component" value="Unassembled WGS sequence"/>
</dbReference>
<evidence type="ECO:0000313" key="3">
    <source>
        <dbReference type="Proteomes" id="UP000314294"/>
    </source>
</evidence>
<gene>
    <name evidence="2" type="ORF">EYF80_062742</name>
</gene>